<protein>
    <submittedName>
        <fullName evidence="1">Uncharacterized protein</fullName>
    </submittedName>
</protein>
<dbReference type="Pfam" id="PF10805">
    <property type="entry name" value="DUF2730"/>
    <property type="match status" value="1"/>
</dbReference>
<sequence>METLIDLSKAFGWLAAIIVNLLIAWIVWSLHKKFMNRDDCEANRKADKKEREHFIQLLTTHEQAVRELNLRVDQMPPQGSVHDLEVRLERMDGEQKRLAEEISGLRGIMERVERQVDLLFRGHMKD</sequence>
<evidence type="ECO:0000313" key="1">
    <source>
        <dbReference type="EMBL" id="SFV72063.1"/>
    </source>
</evidence>
<proteinExistence type="predicted"/>
<reference evidence="2" key="1">
    <citation type="submission" date="2016-10" db="EMBL/GenBank/DDBJ databases">
        <authorList>
            <person name="Wegmann U."/>
        </authorList>
    </citation>
    <scope>NUCLEOTIDE SEQUENCE [LARGE SCALE GENOMIC DNA]</scope>
</reference>
<organism evidence="1 2">
    <name type="scientific">Desulfovibrio piger</name>
    <dbReference type="NCBI Taxonomy" id="901"/>
    <lineage>
        <taxon>Bacteria</taxon>
        <taxon>Pseudomonadati</taxon>
        <taxon>Thermodesulfobacteriota</taxon>
        <taxon>Desulfovibrionia</taxon>
        <taxon>Desulfovibrionales</taxon>
        <taxon>Desulfovibrionaceae</taxon>
        <taxon>Desulfovibrio</taxon>
    </lineage>
</organism>
<dbReference type="Proteomes" id="UP000186323">
    <property type="component" value="Chromosome I"/>
</dbReference>
<dbReference type="EMBL" id="LT630450">
    <property type="protein sequence ID" value="SFV72063.1"/>
    <property type="molecule type" value="Genomic_DNA"/>
</dbReference>
<accession>A0A1K1LBK0</accession>
<dbReference type="InterPro" id="IPR020269">
    <property type="entry name" value="Phage_Mu_Releasin"/>
</dbReference>
<name>A0A1K1LBK0_9BACT</name>
<dbReference type="KEGG" id="dpg:DESPIGER_0161"/>
<dbReference type="AlphaFoldDB" id="A0A1K1LBK0"/>
<evidence type="ECO:0000313" key="2">
    <source>
        <dbReference type="Proteomes" id="UP000186323"/>
    </source>
</evidence>
<keyword evidence="2" id="KW-1185">Reference proteome</keyword>
<dbReference type="RefSeq" id="WP_162273845.1">
    <property type="nucleotide sequence ID" value="NZ_CBCTAE010000080.1"/>
</dbReference>
<gene>
    <name evidence="1" type="ORF">DESPIGER_0161</name>
</gene>